<dbReference type="AlphaFoldDB" id="A0A413FGL7"/>
<dbReference type="PANTHER" id="PTHR37814">
    <property type="entry name" value="CONSERVED MEMBRANE PROTEIN"/>
    <property type="match status" value="1"/>
</dbReference>
<evidence type="ECO:0000313" key="2">
    <source>
        <dbReference type="EMBL" id="RGX29917.1"/>
    </source>
</evidence>
<evidence type="ECO:0000256" key="1">
    <source>
        <dbReference type="SAM" id="Phobius"/>
    </source>
</evidence>
<keyword evidence="1" id="KW-0812">Transmembrane</keyword>
<feature type="transmembrane region" description="Helical" evidence="1">
    <location>
        <begin position="166"/>
        <end position="190"/>
    </location>
</feature>
<gene>
    <name evidence="2" type="ORF">DWV29_09405</name>
</gene>
<feature type="transmembrane region" description="Helical" evidence="1">
    <location>
        <begin position="48"/>
        <end position="69"/>
    </location>
</feature>
<sequence length="390" mass="42877">METKEKHGRAQTFAIWFGLAALMFGTQMGGSMAAGTYAVGYFAPYGGGWLLVFIAIYFCFRSAFAIHALEFTRLFKTDNYSAYYLELYGLNSDTANPMLKKLVMWMFDIYTTVGGIIVVAATINLFGSLTESIGINAYMGRLIAVVMFAFLSIYGAAFLRKFNTAMTVSLVVSMLVILAAVLSVRGNVFFERMGNFSIGADWTGKPVSSQIMLLISFGFASLTIGSTLCNFSEKIRSTRDSVGSGLLIGLLSISAFFLTSCIVMPFLPEMINNTPILSICQTYLPSVITMLYWIIVVFSVVSTGPTYSYTTANRFAKIWKTQKISRQMKLFIISLIFLIGCYIISGVGLLVIVKKGFSALGSIASVIIGIPMLISLPRMAKKKREEMKQA</sequence>
<dbReference type="Gene3D" id="1.20.1740.10">
    <property type="entry name" value="Amino acid/polyamine transporter I"/>
    <property type="match status" value="1"/>
</dbReference>
<feature type="transmembrane region" description="Helical" evidence="1">
    <location>
        <begin position="287"/>
        <end position="309"/>
    </location>
</feature>
<feature type="transmembrane region" description="Helical" evidence="1">
    <location>
        <begin position="359"/>
        <end position="380"/>
    </location>
</feature>
<evidence type="ECO:0008006" key="4">
    <source>
        <dbReference type="Google" id="ProtNLM"/>
    </source>
</evidence>
<organism evidence="2 3">
    <name type="scientific">Enterocloster asparagiformis</name>
    <dbReference type="NCBI Taxonomy" id="333367"/>
    <lineage>
        <taxon>Bacteria</taxon>
        <taxon>Bacillati</taxon>
        <taxon>Bacillota</taxon>
        <taxon>Clostridia</taxon>
        <taxon>Lachnospirales</taxon>
        <taxon>Lachnospiraceae</taxon>
        <taxon>Enterocloster</taxon>
    </lineage>
</organism>
<feature type="transmembrane region" description="Helical" evidence="1">
    <location>
        <begin position="138"/>
        <end position="159"/>
    </location>
</feature>
<feature type="transmembrane region" description="Helical" evidence="1">
    <location>
        <begin position="102"/>
        <end position="126"/>
    </location>
</feature>
<feature type="transmembrane region" description="Helical" evidence="1">
    <location>
        <begin position="243"/>
        <end position="267"/>
    </location>
</feature>
<keyword evidence="1" id="KW-1133">Transmembrane helix</keyword>
<dbReference type="PANTHER" id="PTHR37814:SF1">
    <property type="entry name" value="MEMBRANE PROTEIN"/>
    <property type="match status" value="1"/>
</dbReference>
<dbReference type="OrthoDB" id="2062101at2"/>
<dbReference type="Proteomes" id="UP000283880">
    <property type="component" value="Unassembled WGS sequence"/>
</dbReference>
<name>A0A413FGL7_9FIRM</name>
<feature type="transmembrane region" description="Helical" evidence="1">
    <location>
        <begin position="210"/>
        <end position="231"/>
    </location>
</feature>
<dbReference type="RefSeq" id="WP_117777330.1">
    <property type="nucleotide sequence ID" value="NZ_QSBM01000006.1"/>
</dbReference>
<dbReference type="EMBL" id="QSBM01000006">
    <property type="protein sequence ID" value="RGX29917.1"/>
    <property type="molecule type" value="Genomic_DNA"/>
</dbReference>
<protein>
    <recommendedName>
        <fullName evidence="4">Amino acid permease</fullName>
    </recommendedName>
</protein>
<accession>A0A413FGL7</accession>
<keyword evidence="1" id="KW-0472">Membrane</keyword>
<evidence type="ECO:0000313" key="3">
    <source>
        <dbReference type="Proteomes" id="UP000283880"/>
    </source>
</evidence>
<proteinExistence type="predicted"/>
<reference evidence="2 3" key="1">
    <citation type="submission" date="2018-08" db="EMBL/GenBank/DDBJ databases">
        <title>A genome reference for cultivated species of the human gut microbiota.</title>
        <authorList>
            <person name="Zou Y."/>
            <person name="Xue W."/>
            <person name="Luo G."/>
        </authorList>
    </citation>
    <scope>NUCLEOTIDE SEQUENCE [LARGE SCALE GENOMIC DNA]</scope>
    <source>
        <strain evidence="2 3">AF04-15</strain>
    </source>
</reference>
<feature type="transmembrane region" description="Helical" evidence="1">
    <location>
        <begin position="330"/>
        <end position="353"/>
    </location>
</feature>
<comment type="caution">
    <text evidence="2">The sequence shown here is derived from an EMBL/GenBank/DDBJ whole genome shotgun (WGS) entry which is preliminary data.</text>
</comment>
<dbReference type="InterPro" id="IPR038728">
    <property type="entry name" value="YkvI-like"/>
</dbReference>